<dbReference type="GO" id="GO:0032049">
    <property type="term" value="P:cardiolipin biosynthetic process"/>
    <property type="evidence" value="ECO:0007669"/>
    <property type="project" value="UniProtKB-ARBA"/>
</dbReference>
<accession>A0A5R8KA29</accession>
<dbReference type="OrthoDB" id="9762009at2"/>
<dbReference type="PANTHER" id="PTHR21248:SF22">
    <property type="entry name" value="PHOSPHOLIPASE D"/>
    <property type="match status" value="1"/>
</dbReference>
<keyword evidence="1" id="KW-0472">Membrane</keyword>
<dbReference type="InterPro" id="IPR025202">
    <property type="entry name" value="PLD-like_dom"/>
</dbReference>
<dbReference type="AlphaFoldDB" id="A0A5R8KA29"/>
<dbReference type="PROSITE" id="PS50035">
    <property type="entry name" value="PLD"/>
    <property type="match status" value="2"/>
</dbReference>
<evidence type="ECO:0000313" key="3">
    <source>
        <dbReference type="EMBL" id="TLD68389.1"/>
    </source>
</evidence>
<dbReference type="CDD" id="cd09110">
    <property type="entry name" value="PLDc_CLS_1"/>
    <property type="match status" value="1"/>
</dbReference>
<dbReference type="SUPFAM" id="SSF56024">
    <property type="entry name" value="Phospholipase D/nuclease"/>
    <property type="match status" value="2"/>
</dbReference>
<dbReference type="Pfam" id="PF13091">
    <property type="entry name" value="PLDc_2"/>
    <property type="match status" value="2"/>
</dbReference>
<gene>
    <name evidence="3" type="ORF">FEM03_23080</name>
</gene>
<sequence length="440" mass="49146">MEIITKNSRALLKRRIGRLSVRGWLEILALVTGVACIAAILFIRRDLIEYHPSHTFSVRDPEFFGSAHASADPIPVKGNRITLLHNGNGIFPELLSAIQGAQKTINFEAFIFHSGEVGNQFIQAFIDKAKAGVEVRIIVDGVGSGWSLNNSDVDRLKQAGCQFYYYHPARSIRLDRINRRTHRRLLIVDGNIGFTGGVGFGDDWRGDGNKTHEWREVHVKVEGPLVAKLQSTFQQHWLGVTDEILVGPHHYPMLKPAGNLKAQVVASTEFSVAPLPLVQAVSIAAAEKTIYITNPYCTPTDDQIQLLNEAVKRGVDVRLLLPGVKNDQPATKAAGRTAYGKLLQGGVKIFEFKPTMIHSKTMVVDGMFSILGTSNLDSRSSQINEEVDLTVYDESFGKEMEQVFLKDLEQAGPYTYDDFKKRSLWDRFTEWLTWPLSSQL</sequence>
<dbReference type="SMART" id="SM00155">
    <property type="entry name" value="PLDc"/>
    <property type="match status" value="2"/>
</dbReference>
<feature type="domain" description="PLD phosphodiesterase" evidence="2">
    <location>
        <begin position="177"/>
        <end position="204"/>
    </location>
</feature>
<evidence type="ECO:0000313" key="4">
    <source>
        <dbReference type="Proteomes" id="UP000306196"/>
    </source>
</evidence>
<keyword evidence="4" id="KW-1185">Reference proteome</keyword>
<evidence type="ECO:0000259" key="2">
    <source>
        <dbReference type="PROSITE" id="PS50035"/>
    </source>
</evidence>
<protein>
    <submittedName>
        <fullName evidence="3">Cardiolipin synthase B</fullName>
    </submittedName>
</protein>
<dbReference type="Proteomes" id="UP000306196">
    <property type="component" value="Unassembled WGS sequence"/>
</dbReference>
<feature type="transmembrane region" description="Helical" evidence="1">
    <location>
        <begin position="21"/>
        <end position="43"/>
    </location>
</feature>
<feature type="domain" description="PLD phosphodiesterase" evidence="2">
    <location>
        <begin position="353"/>
        <end position="380"/>
    </location>
</feature>
<dbReference type="CDD" id="cd09159">
    <property type="entry name" value="PLDc_ybhO_like_2"/>
    <property type="match status" value="1"/>
</dbReference>
<evidence type="ECO:0000256" key="1">
    <source>
        <dbReference type="SAM" id="Phobius"/>
    </source>
</evidence>
<dbReference type="Gene3D" id="3.30.870.10">
    <property type="entry name" value="Endonuclease Chain A"/>
    <property type="match status" value="2"/>
</dbReference>
<dbReference type="InterPro" id="IPR001736">
    <property type="entry name" value="PLipase_D/transphosphatidylase"/>
</dbReference>
<dbReference type="RefSeq" id="WP_138088682.1">
    <property type="nucleotide sequence ID" value="NZ_VAUV01000026.1"/>
</dbReference>
<dbReference type="PANTHER" id="PTHR21248">
    <property type="entry name" value="CARDIOLIPIN SYNTHASE"/>
    <property type="match status" value="1"/>
</dbReference>
<name>A0A5R8KA29_9BACT</name>
<proteinExistence type="predicted"/>
<comment type="caution">
    <text evidence="3">The sequence shown here is derived from an EMBL/GenBank/DDBJ whole genome shotgun (WGS) entry which is preliminary data.</text>
</comment>
<dbReference type="EMBL" id="VAUV01000026">
    <property type="protein sequence ID" value="TLD68389.1"/>
    <property type="molecule type" value="Genomic_DNA"/>
</dbReference>
<organism evidence="3 4">
    <name type="scientific">Phragmitibacter flavus</name>
    <dbReference type="NCBI Taxonomy" id="2576071"/>
    <lineage>
        <taxon>Bacteria</taxon>
        <taxon>Pseudomonadati</taxon>
        <taxon>Verrucomicrobiota</taxon>
        <taxon>Verrucomicrobiia</taxon>
        <taxon>Verrucomicrobiales</taxon>
        <taxon>Verrucomicrobiaceae</taxon>
        <taxon>Phragmitibacter</taxon>
    </lineage>
</organism>
<keyword evidence="1" id="KW-0812">Transmembrane</keyword>
<reference evidence="3 4" key="1">
    <citation type="submission" date="2019-05" db="EMBL/GenBank/DDBJ databases">
        <title>Verrucobacter flavum gen. nov., sp. nov. a new member of the family Verrucomicrobiaceae.</title>
        <authorList>
            <person name="Szuroczki S."/>
            <person name="Abbaszade G."/>
            <person name="Szabo A."/>
            <person name="Felfoldi T."/>
            <person name="Schumann P."/>
            <person name="Boka K."/>
            <person name="Keki Z."/>
            <person name="Toumi M."/>
            <person name="Toth E."/>
        </authorList>
    </citation>
    <scope>NUCLEOTIDE SEQUENCE [LARGE SCALE GENOMIC DNA]</scope>
    <source>
        <strain evidence="3 4">MG-N-17</strain>
    </source>
</reference>
<keyword evidence="1" id="KW-1133">Transmembrane helix</keyword>
<dbReference type="GO" id="GO:0008808">
    <property type="term" value="F:cardiolipin synthase activity"/>
    <property type="evidence" value="ECO:0007669"/>
    <property type="project" value="TreeGrafter"/>
</dbReference>
<dbReference type="GO" id="GO:0016020">
    <property type="term" value="C:membrane"/>
    <property type="evidence" value="ECO:0007669"/>
    <property type="project" value="TreeGrafter"/>
</dbReference>